<reference evidence="1 2" key="1">
    <citation type="submission" date="2016-10" db="EMBL/GenBank/DDBJ databases">
        <title>Paenibacillus species isolates.</title>
        <authorList>
            <person name="Beno S.M."/>
        </authorList>
    </citation>
    <scope>NUCLEOTIDE SEQUENCE [LARGE SCALE GENOMIC DNA]</scope>
    <source>
        <strain evidence="1 2">FSL H7-0604</strain>
    </source>
</reference>
<dbReference type="GO" id="GO:0004519">
    <property type="term" value="F:endonuclease activity"/>
    <property type="evidence" value="ECO:0007669"/>
    <property type="project" value="UniProtKB-KW"/>
</dbReference>
<dbReference type="Proteomes" id="UP000187465">
    <property type="component" value="Unassembled WGS sequence"/>
</dbReference>
<proteinExistence type="predicted"/>
<evidence type="ECO:0000313" key="1">
    <source>
        <dbReference type="EMBL" id="OMD25513.1"/>
    </source>
</evidence>
<dbReference type="InterPro" id="IPR003615">
    <property type="entry name" value="HNH_nuc"/>
</dbReference>
<sequence length="188" mass="21800">MKQKIFADHKPGKSSKQRCEFPAAVIKELIAEADGKCSHCKTAPDTTTHHVMPRGRKGRGVKTNGLRLCGVCHDIIQTDEELLQYWISVFWNKYGDYFWFDEQDWDEYNHKLNKQMELEKVKEERLQQIEPIADLIATAAGRELRAKELRLLESFETKDLNIFTAMFTDALNGYAAQGSYHPNDRFED</sequence>
<keyword evidence="1" id="KW-0255">Endonuclease</keyword>
<accession>A0A1R0X092</accession>
<comment type="caution">
    <text evidence="1">The sequence shown here is derived from an EMBL/GenBank/DDBJ whole genome shotgun (WGS) entry which is preliminary data.</text>
</comment>
<organism evidence="1 2">
    <name type="scientific">Paenibacillus odorifer</name>
    <dbReference type="NCBI Taxonomy" id="189426"/>
    <lineage>
        <taxon>Bacteria</taxon>
        <taxon>Bacillati</taxon>
        <taxon>Bacillota</taxon>
        <taxon>Bacilli</taxon>
        <taxon>Bacillales</taxon>
        <taxon>Paenibacillaceae</taxon>
        <taxon>Paenibacillus</taxon>
    </lineage>
</organism>
<dbReference type="AlphaFoldDB" id="A0A1R0X092"/>
<name>A0A1R0X092_9BACL</name>
<gene>
    <name evidence="1" type="ORF">BJP51_04120</name>
</gene>
<keyword evidence="1" id="KW-0540">Nuclease</keyword>
<keyword evidence="1" id="KW-0378">Hydrolase</keyword>
<dbReference type="CDD" id="cd00085">
    <property type="entry name" value="HNHc"/>
    <property type="match status" value="1"/>
</dbReference>
<dbReference type="EMBL" id="MKQP01000045">
    <property type="protein sequence ID" value="OMD25513.1"/>
    <property type="molecule type" value="Genomic_DNA"/>
</dbReference>
<protein>
    <submittedName>
        <fullName evidence="1">HNH endonuclease</fullName>
    </submittedName>
</protein>
<evidence type="ECO:0000313" key="2">
    <source>
        <dbReference type="Proteomes" id="UP000187465"/>
    </source>
</evidence>